<dbReference type="InterPro" id="IPR011008">
    <property type="entry name" value="Dimeric_a/b-barrel"/>
</dbReference>
<dbReference type="Gene3D" id="3.30.70.1060">
    <property type="entry name" value="Dimeric alpha+beta barrel"/>
    <property type="match status" value="1"/>
</dbReference>
<evidence type="ECO:0000259" key="2">
    <source>
        <dbReference type="Pfam" id="PF03795"/>
    </source>
</evidence>
<dbReference type="InterPro" id="IPR005545">
    <property type="entry name" value="YCII"/>
</dbReference>
<dbReference type="SUPFAM" id="SSF54909">
    <property type="entry name" value="Dimeric alpha+beta barrel"/>
    <property type="match status" value="1"/>
</dbReference>
<proteinExistence type="inferred from homology"/>
<reference evidence="3 4" key="1">
    <citation type="submission" date="2020-07" db="EMBL/GenBank/DDBJ databases">
        <title>Draft whole-genome sequence of Heliobacterium chlorum DSM 3682, type strain.</title>
        <authorList>
            <person name="Kyndt J.A."/>
            <person name="Meyer T.E."/>
            <person name="Imhoff J.F."/>
        </authorList>
    </citation>
    <scope>NUCLEOTIDE SEQUENCE [LARGE SCALE GENOMIC DNA]</scope>
    <source>
        <strain evidence="3 4">DSM 3682</strain>
    </source>
</reference>
<sequence>MPEFLMVFRPKRDNFIETMNTEEMSVMGQHAEHCQRLFSEGKLVLSGVCLDGTYGIVVFRAKSEESARQFFNNDPAVQAGIVNVELHPFRIGMLQCS</sequence>
<dbReference type="PANTHER" id="PTHR37828:SF1">
    <property type="entry name" value="YCII-RELATED DOMAIN-CONTAINING PROTEIN"/>
    <property type="match status" value="1"/>
</dbReference>
<gene>
    <name evidence="3" type="ORF">H1S01_05970</name>
</gene>
<dbReference type="Proteomes" id="UP000617402">
    <property type="component" value="Unassembled WGS sequence"/>
</dbReference>
<dbReference type="EMBL" id="JACVHF010000003">
    <property type="protein sequence ID" value="MBC9784059.1"/>
    <property type="molecule type" value="Genomic_DNA"/>
</dbReference>
<keyword evidence="4" id="KW-1185">Reference proteome</keyword>
<dbReference type="PANTHER" id="PTHR37828">
    <property type="entry name" value="GSR2449 PROTEIN"/>
    <property type="match status" value="1"/>
</dbReference>
<protein>
    <recommendedName>
        <fullName evidence="2">YCII-related domain-containing protein</fullName>
    </recommendedName>
</protein>
<evidence type="ECO:0000313" key="4">
    <source>
        <dbReference type="Proteomes" id="UP000617402"/>
    </source>
</evidence>
<name>A0ABR7T2G3_HELCL</name>
<comment type="caution">
    <text evidence="3">The sequence shown here is derived from an EMBL/GenBank/DDBJ whole genome shotgun (WGS) entry which is preliminary data.</text>
</comment>
<dbReference type="Pfam" id="PF03795">
    <property type="entry name" value="YCII"/>
    <property type="match status" value="1"/>
</dbReference>
<accession>A0ABR7T2G3</accession>
<organism evidence="3 4">
    <name type="scientific">Heliobacterium chlorum</name>
    <dbReference type="NCBI Taxonomy" id="2698"/>
    <lineage>
        <taxon>Bacteria</taxon>
        <taxon>Bacillati</taxon>
        <taxon>Bacillota</taxon>
        <taxon>Clostridia</taxon>
        <taxon>Eubacteriales</taxon>
        <taxon>Heliobacteriaceae</taxon>
        <taxon>Heliobacterium</taxon>
    </lineage>
</organism>
<feature type="domain" description="YCII-related" evidence="2">
    <location>
        <begin position="6"/>
        <end position="89"/>
    </location>
</feature>
<evidence type="ECO:0000256" key="1">
    <source>
        <dbReference type="ARBA" id="ARBA00007689"/>
    </source>
</evidence>
<evidence type="ECO:0000313" key="3">
    <source>
        <dbReference type="EMBL" id="MBC9784059.1"/>
    </source>
</evidence>
<comment type="similarity">
    <text evidence="1">Belongs to the YciI family.</text>
</comment>